<dbReference type="Gene3D" id="3.40.50.1820">
    <property type="entry name" value="alpha/beta hydrolase"/>
    <property type="match status" value="1"/>
</dbReference>
<dbReference type="EMBL" id="VBOW01000042">
    <property type="protein sequence ID" value="TMQ58054.1"/>
    <property type="molecule type" value="Genomic_DNA"/>
</dbReference>
<evidence type="ECO:0000313" key="3">
    <source>
        <dbReference type="Proteomes" id="UP000316852"/>
    </source>
</evidence>
<evidence type="ECO:0000259" key="1">
    <source>
        <dbReference type="Pfam" id="PF12146"/>
    </source>
</evidence>
<dbReference type="SUPFAM" id="SSF53474">
    <property type="entry name" value="alpha/beta-Hydrolases"/>
    <property type="match status" value="1"/>
</dbReference>
<gene>
    <name evidence="2" type="ORF">E6K76_09105</name>
</gene>
<dbReference type="AlphaFoldDB" id="A0A538T3G5"/>
<dbReference type="Proteomes" id="UP000316852">
    <property type="component" value="Unassembled WGS sequence"/>
</dbReference>
<reference evidence="2 3" key="1">
    <citation type="journal article" date="2019" name="Nat. Microbiol.">
        <title>Mediterranean grassland soil C-N compound turnover is dependent on rainfall and depth, and is mediated by genomically divergent microorganisms.</title>
        <authorList>
            <person name="Diamond S."/>
            <person name="Andeer P.F."/>
            <person name="Li Z."/>
            <person name="Crits-Christoph A."/>
            <person name="Burstein D."/>
            <person name="Anantharaman K."/>
            <person name="Lane K.R."/>
            <person name="Thomas B.C."/>
            <person name="Pan C."/>
            <person name="Northen T.R."/>
            <person name="Banfield J.F."/>
        </authorList>
    </citation>
    <scope>NUCLEOTIDE SEQUENCE [LARGE SCALE GENOMIC DNA]</scope>
    <source>
        <strain evidence="2">WS_6</strain>
    </source>
</reference>
<accession>A0A538T3G5</accession>
<name>A0A538T3G5_UNCEI</name>
<dbReference type="Pfam" id="PF12146">
    <property type="entry name" value="Hydrolase_4"/>
    <property type="match status" value="1"/>
</dbReference>
<dbReference type="InterPro" id="IPR029058">
    <property type="entry name" value="AB_hydrolase_fold"/>
</dbReference>
<organism evidence="2 3">
    <name type="scientific">Eiseniibacteriota bacterium</name>
    <dbReference type="NCBI Taxonomy" id="2212470"/>
    <lineage>
        <taxon>Bacteria</taxon>
        <taxon>Candidatus Eiseniibacteriota</taxon>
    </lineage>
</organism>
<dbReference type="InterPro" id="IPR022742">
    <property type="entry name" value="Hydrolase_4"/>
</dbReference>
<proteinExistence type="predicted"/>
<sequence>MEPTVPAARRVSPVEFRGPAGRIEGLWSDPGRGLPSAVIAHPHPAHGGSMHSKVVYTLYRVLDQAGHPTLRFNFRGVGGSEGAYSGWNEETGDMAAAAAFARKRTARRELWGAGFSFGAWIGLQWALGDPDVERFIALGLAAEDRAFDFLDRVPWPLAIVQGERDQYGSPAALAELTRKWERTGRVTVKIIRGADHFFTGKLAELKQALEEIL</sequence>
<dbReference type="PANTHER" id="PTHR42103">
    <property type="entry name" value="ALPHA/BETA-HYDROLASES SUPERFAMILY PROTEIN"/>
    <property type="match status" value="1"/>
</dbReference>
<feature type="domain" description="Serine aminopeptidase S33" evidence="1">
    <location>
        <begin position="45"/>
        <end position="139"/>
    </location>
</feature>
<keyword evidence="2" id="KW-0378">Hydrolase</keyword>
<comment type="caution">
    <text evidence="2">The sequence shown here is derived from an EMBL/GenBank/DDBJ whole genome shotgun (WGS) entry which is preliminary data.</text>
</comment>
<dbReference type="PANTHER" id="PTHR42103:SF2">
    <property type="entry name" value="AB HYDROLASE-1 DOMAIN-CONTAINING PROTEIN"/>
    <property type="match status" value="1"/>
</dbReference>
<evidence type="ECO:0000313" key="2">
    <source>
        <dbReference type="EMBL" id="TMQ58054.1"/>
    </source>
</evidence>
<dbReference type="GO" id="GO:0016787">
    <property type="term" value="F:hydrolase activity"/>
    <property type="evidence" value="ECO:0007669"/>
    <property type="project" value="UniProtKB-KW"/>
</dbReference>
<protein>
    <submittedName>
        <fullName evidence="2">Alpha/beta fold hydrolase</fullName>
    </submittedName>
</protein>